<protein>
    <submittedName>
        <fullName evidence="1">Uncharacterized protein</fullName>
    </submittedName>
</protein>
<organism evidence="1 2">
    <name type="scientific">Nocardia transvalensis</name>
    <dbReference type="NCBI Taxonomy" id="37333"/>
    <lineage>
        <taxon>Bacteria</taxon>
        <taxon>Bacillati</taxon>
        <taxon>Actinomycetota</taxon>
        <taxon>Actinomycetes</taxon>
        <taxon>Mycobacteriales</taxon>
        <taxon>Nocardiaceae</taxon>
        <taxon>Nocardia</taxon>
    </lineage>
</organism>
<keyword evidence="2" id="KW-1185">Reference proteome</keyword>
<dbReference type="AlphaFoldDB" id="A0A7W9PLX9"/>
<gene>
    <name evidence="1" type="ORF">BJY24_007398</name>
</gene>
<reference evidence="1 2" key="1">
    <citation type="submission" date="2020-08" db="EMBL/GenBank/DDBJ databases">
        <title>Sequencing the genomes of 1000 actinobacteria strains.</title>
        <authorList>
            <person name="Klenk H.-P."/>
        </authorList>
    </citation>
    <scope>NUCLEOTIDE SEQUENCE [LARGE SCALE GENOMIC DNA]</scope>
    <source>
        <strain evidence="1 2">DSM 43582</strain>
    </source>
</reference>
<dbReference type="RefSeq" id="WP_157185766.1">
    <property type="nucleotide sequence ID" value="NZ_JACHIT010000002.1"/>
</dbReference>
<evidence type="ECO:0000313" key="1">
    <source>
        <dbReference type="EMBL" id="MBB5918486.1"/>
    </source>
</evidence>
<dbReference type="EMBL" id="JACHIT010000002">
    <property type="protein sequence ID" value="MBB5918486.1"/>
    <property type="molecule type" value="Genomic_DNA"/>
</dbReference>
<comment type="caution">
    <text evidence="1">The sequence shown here is derived from an EMBL/GenBank/DDBJ whole genome shotgun (WGS) entry which is preliminary data.</text>
</comment>
<accession>A0A7W9PLX9</accession>
<proteinExistence type="predicted"/>
<name>A0A7W9PLX9_9NOCA</name>
<evidence type="ECO:0000313" key="2">
    <source>
        <dbReference type="Proteomes" id="UP000540412"/>
    </source>
</evidence>
<sequence>MSDDNQLFAVPVTPDGMAGDTVAEYVEQRLAEWSMREFDDFVKSCDRLVRHLFDTGLQLQLARSQLPARDRGRTDLSGVLDDLDLIIRDSSSAVLALMRTVGSDRPDESRSLRRGW</sequence>
<dbReference type="Proteomes" id="UP000540412">
    <property type="component" value="Unassembled WGS sequence"/>
</dbReference>